<proteinExistence type="predicted"/>
<evidence type="ECO:0000313" key="3">
    <source>
        <dbReference type="EMBL" id="WVZ82504.1"/>
    </source>
</evidence>
<feature type="transmembrane region" description="Helical" evidence="2">
    <location>
        <begin position="45"/>
        <end position="65"/>
    </location>
</feature>
<gene>
    <name evidence="3" type="ORF">U9M48_029758</name>
</gene>
<name>A0AAQ3U046_PASNO</name>
<dbReference type="Proteomes" id="UP001341281">
    <property type="component" value="Chromosome 06"/>
</dbReference>
<evidence type="ECO:0000256" key="2">
    <source>
        <dbReference type="SAM" id="Phobius"/>
    </source>
</evidence>
<organism evidence="3 4">
    <name type="scientific">Paspalum notatum var. saurae</name>
    <dbReference type="NCBI Taxonomy" id="547442"/>
    <lineage>
        <taxon>Eukaryota</taxon>
        <taxon>Viridiplantae</taxon>
        <taxon>Streptophyta</taxon>
        <taxon>Embryophyta</taxon>
        <taxon>Tracheophyta</taxon>
        <taxon>Spermatophyta</taxon>
        <taxon>Magnoliopsida</taxon>
        <taxon>Liliopsida</taxon>
        <taxon>Poales</taxon>
        <taxon>Poaceae</taxon>
        <taxon>PACMAD clade</taxon>
        <taxon>Panicoideae</taxon>
        <taxon>Andropogonodae</taxon>
        <taxon>Paspaleae</taxon>
        <taxon>Paspalinae</taxon>
        <taxon>Paspalum</taxon>
    </lineage>
</organism>
<keyword evidence="2" id="KW-1133">Transmembrane helix</keyword>
<dbReference type="PANTHER" id="PTHR46610:SF19">
    <property type="entry name" value="OS06G0147400 PROTEIN"/>
    <property type="match status" value="1"/>
</dbReference>
<keyword evidence="2" id="KW-0812">Transmembrane</keyword>
<feature type="region of interest" description="Disordered" evidence="1">
    <location>
        <begin position="13"/>
        <end position="38"/>
    </location>
</feature>
<keyword evidence="2" id="KW-0472">Membrane</keyword>
<sequence length="157" mass="16661">MFGVPLGVSAANRTWTMANPPKPSSDPRPDPEAPAMATRGRRVPWAAGAILVSLTLNFALCVRRVGDDRGAVAFIGFSHLNLLLLFGALRFLEASPHGSPARGRARLAVWLLTTTLTAAFTWKIGALLPLPFAAAAWIMAATTVLGGFYAMFVAGEK</sequence>
<protein>
    <submittedName>
        <fullName evidence="3">Uncharacterized protein</fullName>
    </submittedName>
</protein>
<dbReference type="Pfam" id="PF20100">
    <property type="entry name" value="DUF6490"/>
    <property type="match status" value="1"/>
</dbReference>
<dbReference type="AlphaFoldDB" id="A0AAQ3U046"/>
<feature type="transmembrane region" description="Helical" evidence="2">
    <location>
        <begin position="134"/>
        <end position="154"/>
    </location>
</feature>
<evidence type="ECO:0000313" key="4">
    <source>
        <dbReference type="Proteomes" id="UP001341281"/>
    </source>
</evidence>
<dbReference type="InterPro" id="IPR045501">
    <property type="entry name" value="DUF6490"/>
</dbReference>
<keyword evidence="4" id="KW-1185">Reference proteome</keyword>
<dbReference type="PANTHER" id="PTHR46610">
    <property type="entry name" value="OS05G0181300 PROTEIN"/>
    <property type="match status" value="1"/>
</dbReference>
<feature type="transmembrane region" description="Helical" evidence="2">
    <location>
        <begin position="71"/>
        <end position="92"/>
    </location>
</feature>
<evidence type="ECO:0000256" key="1">
    <source>
        <dbReference type="SAM" id="MobiDB-lite"/>
    </source>
</evidence>
<reference evidence="3 4" key="1">
    <citation type="submission" date="2024-02" db="EMBL/GenBank/DDBJ databases">
        <title>High-quality chromosome-scale genome assembly of Pensacola bahiagrass (Paspalum notatum Flugge var. saurae).</title>
        <authorList>
            <person name="Vega J.M."/>
            <person name="Podio M."/>
            <person name="Orjuela J."/>
            <person name="Siena L.A."/>
            <person name="Pessino S.C."/>
            <person name="Combes M.C."/>
            <person name="Mariac C."/>
            <person name="Albertini E."/>
            <person name="Pupilli F."/>
            <person name="Ortiz J.P.A."/>
            <person name="Leblanc O."/>
        </authorList>
    </citation>
    <scope>NUCLEOTIDE SEQUENCE [LARGE SCALE GENOMIC DNA]</scope>
    <source>
        <strain evidence="3">R1</strain>
        <tissue evidence="3">Leaf</tissue>
    </source>
</reference>
<accession>A0AAQ3U046</accession>
<dbReference type="EMBL" id="CP144750">
    <property type="protein sequence ID" value="WVZ82504.1"/>
    <property type="molecule type" value="Genomic_DNA"/>
</dbReference>
<feature type="transmembrane region" description="Helical" evidence="2">
    <location>
        <begin position="104"/>
        <end position="122"/>
    </location>
</feature>